<dbReference type="Pfam" id="PF01047">
    <property type="entry name" value="MarR"/>
    <property type="match status" value="1"/>
</dbReference>
<dbReference type="PANTHER" id="PTHR33164:SF99">
    <property type="entry name" value="MARR FAMILY REGULATORY PROTEIN"/>
    <property type="match status" value="1"/>
</dbReference>
<comment type="caution">
    <text evidence="2">The sequence shown here is derived from an EMBL/GenBank/DDBJ whole genome shotgun (WGS) entry which is preliminary data.</text>
</comment>
<proteinExistence type="predicted"/>
<dbReference type="InterPro" id="IPR000835">
    <property type="entry name" value="HTH_MarR-typ"/>
</dbReference>
<feature type="domain" description="HTH marR-type" evidence="1">
    <location>
        <begin position="11"/>
        <end position="147"/>
    </location>
</feature>
<dbReference type="SMART" id="SM00347">
    <property type="entry name" value="HTH_MARR"/>
    <property type="match status" value="1"/>
</dbReference>
<dbReference type="Proteomes" id="UP001597277">
    <property type="component" value="Unassembled WGS sequence"/>
</dbReference>
<organism evidence="2 3">
    <name type="scientific">Georgenia deserti</name>
    <dbReference type="NCBI Taxonomy" id="2093781"/>
    <lineage>
        <taxon>Bacteria</taxon>
        <taxon>Bacillati</taxon>
        <taxon>Actinomycetota</taxon>
        <taxon>Actinomycetes</taxon>
        <taxon>Micrococcales</taxon>
        <taxon>Bogoriellaceae</taxon>
        <taxon>Georgenia</taxon>
    </lineage>
</organism>
<name>A0ABW4L362_9MICO</name>
<dbReference type="EMBL" id="JBHUEE010000001">
    <property type="protein sequence ID" value="MFD1716456.1"/>
    <property type="molecule type" value="Genomic_DNA"/>
</dbReference>
<sequence length="162" mass="17927">MTDVRWLSAAEQQSWRNYLRGNAALAELLNRDLVATAGLSLSEYEILVRLSEADGCTLRMSVLAEDLVHSRSRLTHEVRRLEAEGLVERRPCPQDRRGINAVLTDAGLARLQAAAPGHVESVRRRLVDRLTPEQFAQLGEIMALIAADETRPRSHVGPPDGA</sequence>
<gene>
    <name evidence="2" type="ORF">ACFSE6_01300</name>
</gene>
<dbReference type="InterPro" id="IPR036390">
    <property type="entry name" value="WH_DNA-bd_sf"/>
</dbReference>
<evidence type="ECO:0000313" key="3">
    <source>
        <dbReference type="Proteomes" id="UP001597277"/>
    </source>
</evidence>
<accession>A0ABW4L362</accession>
<dbReference type="Gene3D" id="1.10.10.10">
    <property type="entry name" value="Winged helix-like DNA-binding domain superfamily/Winged helix DNA-binding domain"/>
    <property type="match status" value="1"/>
</dbReference>
<evidence type="ECO:0000313" key="2">
    <source>
        <dbReference type="EMBL" id="MFD1716456.1"/>
    </source>
</evidence>
<dbReference type="PANTHER" id="PTHR33164">
    <property type="entry name" value="TRANSCRIPTIONAL REGULATOR, MARR FAMILY"/>
    <property type="match status" value="1"/>
</dbReference>
<dbReference type="SUPFAM" id="SSF46785">
    <property type="entry name" value="Winged helix' DNA-binding domain"/>
    <property type="match status" value="1"/>
</dbReference>
<reference evidence="3" key="1">
    <citation type="journal article" date="2019" name="Int. J. Syst. Evol. Microbiol.">
        <title>The Global Catalogue of Microorganisms (GCM) 10K type strain sequencing project: providing services to taxonomists for standard genome sequencing and annotation.</title>
        <authorList>
            <consortium name="The Broad Institute Genomics Platform"/>
            <consortium name="The Broad Institute Genome Sequencing Center for Infectious Disease"/>
            <person name="Wu L."/>
            <person name="Ma J."/>
        </authorList>
    </citation>
    <scope>NUCLEOTIDE SEQUENCE [LARGE SCALE GENOMIC DNA]</scope>
    <source>
        <strain evidence="3">JCM 17130</strain>
    </source>
</reference>
<evidence type="ECO:0000259" key="1">
    <source>
        <dbReference type="PROSITE" id="PS50995"/>
    </source>
</evidence>
<dbReference type="RefSeq" id="WP_388001894.1">
    <property type="nucleotide sequence ID" value="NZ_JBHUEE010000001.1"/>
</dbReference>
<dbReference type="InterPro" id="IPR036388">
    <property type="entry name" value="WH-like_DNA-bd_sf"/>
</dbReference>
<dbReference type="PROSITE" id="PS50995">
    <property type="entry name" value="HTH_MARR_2"/>
    <property type="match status" value="1"/>
</dbReference>
<keyword evidence="3" id="KW-1185">Reference proteome</keyword>
<dbReference type="InterPro" id="IPR039422">
    <property type="entry name" value="MarR/SlyA-like"/>
</dbReference>
<protein>
    <submittedName>
        <fullName evidence="2">MarR family winged helix-turn-helix transcriptional regulator</fullName>
    </submittedName>
</protein>